<organism evidence="1 2">
    <name type="scientific">Lactuca saligna</name>
    <name type="common">Willowleaf lettuce</name>
    <dbReference type="NCBI Taxonomy" id="75948"/>
    <lineage>
        <taxon>Eukaryota</taxon>
        <taxon>Viridiplantae</taxon>
        <taxon>Streptophyta</taxon>
        <taxon>Embryophyta</taxon>
        <taxon>Tracheophyta</taxon>
        <taxon>Spermatophyta</taxon>
        <taxon>Magnoliopsida</taxon>
        <taxon>eudicotyledons</taxon>
        <taxon>Gunneridae</taxon>
        <taxon>Pentapetalae</taxon>
        <taxon>asterids</taxon>
        <taxon>campanulids</taxon>
        <taxon>Asterales</taxon>
        <taxon>Asteraceae</taxon>
        <taxon>Cichorioideae</taxon>
        <taxon>Cichorieae</taxon>
        <taxon>Lactucinae</taxon>
        <taxon>Lactuca</taxon>
    </lineage>
</organism>
<evidence type="ECO:0000313" key="1">
    <source>
        <dbReference type="EMBL" id="CAI9259851.1"/>
    </source>
</evidence>
<sequence length="126" mass="14641">MDYNEDSHRQIARCRCPTHDLHRKTRNQFYTGSFKFIGGFVVLKIRTYKWGNKKEIVLLGLGGDGREIEWRRKWAKMEVWDGNRLEGIGDEDADTVKVSIGKAFFDKVDTGEAKVQVEDLMVAMWV</sequence>
<accession>A0AA35USR5</accession>
<gene>
    <name evidence="1" type="ORF">LSALG_LOCUS719</name>
</gene>
<dbReference type="EMBL" id="OX465086">
    <property type="protein sequence ID" value="CAI9259851.1"/>
    <property type="molecule type" value="Genomic_DNA"/>
</dbReference>
<dbReference type="Proteomes" id="UP001177003">
    <property type="component" value="Chromosome 0"/>
</dbReference>
<reference evidence="1" key="1">
    <citation type="submission" date="2023-04" db="EMBL/GenBank/DDBJ databases">
        <authorList>
            <person name="Vijverberg K."/>
            <person name="Xiong W."/>
            <person name="Schranz E."/>
        </authorList>
    </citation>
    <scope>NUCLEOTIDE SEQUENCE</scope>
</reference>
<proteinExistence type="predicted"/>
<evidence type="ECO:0000313" key="2">
    <source>
        <dbReference type="Proteomes" id="UP001177003"/>
    </source>
</evidence>
<protein>
    <submittedName>
        <fullName evidence="1">Uncharacterized protein</fullName>
    </submittedName>
</protein>
<keyword evidence="2" id="KW-1185">Reference proteome</keyword>
<name>A0AA35USR5_LACSI</name>
<dbReference type="AlphaFoldDB" id="A0AA35USR5"/>